<evidence type="ECO:0000313" key="1">
    <source>
        <dbReference type="EMBL" id="KAK5057398.1"/>
    </source>
</evidence>
<proteinExistence type="predicted"/>
<dbReference type="PANTHER" id="PTHR38049">
    <property type="entry name" value="RICIN B LECTIN DOMAIN-CONTAINING PROTEIN"/>
    <property type="match status" value="1"/>
</dbReference>
<accession>A0ABR0J6I0</accession>
<gene>
    <name evidence="1" type="ORF">LTR69_007439</name>
</gene>
<sequence>MDFSFAELSGEAGKQVNVRTGAVVLSLITLAATVPLLATSSMQLSNQAEKTSQQGEETTKRQKCHLLGRASGRMRDRRKQQLAGKVIALRDGRFILDERKQADDHHLAHHPFTGYFLPFPEKSYDGLVTTINEENFLNWVYIDSSTYQIKHGVRAEAQSQLTGPMNLKSYKNGEQRLTFEGWEGFVVVKEAPGLWALYFDKEDNALRDKVDGKAVVEIELVRMDLDEYHPMEAMHNTEEK</sequence>
<keyword evidence="2" id="KW-1185">Reference proteome</keyword>
<reference evidence="1 2" key="1">
    <citation type="submission" date="2023-08" db="EMBL/GenBank/DDBJ databases">
        <title>Black Yeasts Isolated from many extreme environments.</title>
        <authorList>
            <person name="Coleine C."/>
            <person name="Stajich J.E."/>
            <person name="Selbmann L."/>
        </authorList>
    </citation>
    <scope>NUCLEOTIDE SEQUENCE [LARGE SCALE GENOMIC DNA]</scope>
    <source>
        <strain evidence="1 2">CCFEE 6328</strain>
    </source>
</reference>
<organism evidence="1 2">
    <name type="scientific">Exophiala sideris</name>
    <dbReference type="NCBI Taxonomy" id="1016849"/>
    <lineage>
        <taxon>Eukaryota</taxon>
        <taxon>Fungi</taxon>
        <taxon>Dikarya</taxon>
        <taxon>Ascomycota</taxon>
        <taxon>Pezizomycotina</taxon>
        <taxon>Eurotiomycetes</taxon>
        <taxon>Chaetothyriomycetidae</taxon>
        <taxon>Chaetothyriales</taxon>
        <taxon>Herpotrichiellaceae</taxon>
        <taxon>Exophiala</taxon>
    </lineage>
</organism>
<dbReference type="PANTHER" id="PTHR38049:SF2">
    <property type="entry name" value="RICIN B LECTIN DOMAIN-CONTAINING PROTEIN"/>
    <property type="match status" value="1"/>
</dbReference>
<comment type="caution">
    <text evidence="1">The sequence shown here is derived from an EMBL/GenBank/DDBJ whole genome shotgun (WGS) entry which is preliminary data.</text>
</comment>
<protein>
    <submittedName>
        <fullName evidence="1">Uncharacterized protein</fullName>
    </submittedName>
</protein>
<name>A0ABR0J6I0_9EURO</name>
<evidence type="ECO:0000313" key="2">
    <source>
        <dbReference type="Proteomes" id="UP001345691"/>
    </source>
</evidence>
<dbReference type="Proteomes" id="UP001345691">
    <property type="component" value="Unassembled WGS sequence"/>
</dbReference>
<dbReference type="EMBL" id="JAVRRF010000016">
    <property type="protein sequence ID" value="KAK5057398.1"/>
    <property type="molecule type" value="Genomic_DNA"/>
</dbReference>